<proteinExistence type="predicted"/>
<gene>
    <name evidence="1" type="ORF">SAMN04487948_13314</name>
</gene>
<organism evidence="1 2">
    <name type="scientific">Halogranum amylolyticum</name>
    <dbReference type="NCBI Taxonomy" id="660520"/>
    <lineage>
        <taxon>Archaea</taxon>
        <taxon>Methanobacteriati</taxon>
        <taxon>Methanobacteriota</taxon>
        <taxon>Stenosarchaea group</taxon>
        <taxon>Halobacteria</taxon>
        <taxon>Halobacteriales</taxon>
        <taxon>Haloferacaceae</taxon>
    </lineage>
</organism>
<dbReference type="AlphaFoldDB" id="A0A1H8WL47"/>
<sequence length="56" mass="6518">MTARRPDLPLDAIHIKQSYRHGFLFEVLNDPFELCSDSTEWKSSLTRPHDSMRSGK</sequence>
<accession>A0A1H8WL47</accession>
<reference evidence="2" key="1">
    <citation type="submission" date="2016-10" db="EMBL/GenBank/DDBJ databases">
        <authorList>
            <person name="Varghese N."/>
            <person name="Submissions S."/>
        </authorList>
    </citation>
    <scope>NUCLEOTIDE SEQUENCE [LARGE SCALE GENOMIC DNA]</scope>
    <source>
        <strain evidence="2">CGMCC 1.10121</strain>
    </source>
</reference>
<protein>
    <submittedName>
        <fullName evidence="1">Uncharacterized protein</fullName>
    </submittedName>
</protein>
<dbReference type="EMBL" id="FODV01000033">
    <property type="protein sequence ID" value="SEP28381.1"/>
    <property type="molecule type" value="Genomic_DNA"/>
</dbReference>
<evidence type="ECO:0000313" key="1">
    <source>
        <dbReference type="EMBL" id="SEP28381.1"/>
    </source>
</evidence>
<name>A0A1H8WL47_9EURY</name>
<keyword evidence="2" id="KW-1185">Reference proteome</keyword>
<dbReference type="Proteomes" id="UP000199126">
    <property type="component" value="Unassembled WGS sequence"/>
</dbReference>
<evidence type="ECO:0000313" key="2">
    <source>
        <dbReference type="Proteomes" id="UP000199126"/>
    </source>
</evidence>